<dbReference type="GO" id="GO:0003700">
    <property type="term" value="F:DNA-binding transcription factor activity"/>
    <property type="evidence" value="ECO:0007669"/>
    <property type="project" value="InterPro"/>
</dbReference>
<evidence type="ECO:0000256" key="2">
    <source>
        <dbReference type="ARBA" id="ARBA00023015"/>
    </source>
</evidence>
<dbReference type="SUPFAM" id="SSF46785">
    <property type="entry name" value="Winged helix' DNA-binding domain"/>
    <property type="match status" value="1"/>
</dbReference>
<dbReference type="InterPro" id="IPR058163">
    <property type="entry name" value="LysR-type_TF_proteobact-type"/>
</dbReference>
<evidence type="ECO:0000256" key="1">
    <source>
        <dbReference type="ARBA" id="ARBA00009437"/>
    </source>
</evidence>
<organism evidence="6">
    <name type="scientific">hydrothermal vent metagenome</name>
    <dbReference type="NCBI Taxonomy" id="652676"/>
    <lineage>
        <taxon>unclassified sequences</taxon>
        <taxon>metagenomes</taxon>
        <taxon>ecological metagenomes</taxon>
    </lineage>
</organism>
<dbReference type="AlphaFoldDB" id="A0A3B0XI62"/>
<reference evidence="6" key="1">
    <citation type="submission" date="2018-06" db="EMBL/GenBank/DDBJ databases">
        <authorList>
            <person name="Zhirakovskaya E."/>
        </authorList>
    </citation>
    <scope>NUCLEOTIDE SEQUENCE</scope>
</reference>
<dbReference type="PROSITE" id="PS50931">
    <property type="entry name" value="HTH_LYSR"/>
    <property type="match status" value="1"/>
</dbReference>
<comment type="similarity">
    <text evidence="1">Belongs to the LysR transcriptional regulatory family.</text>
</comment>
<dbReference type="FunFam" id="1.10.10.10:FF:000001">
    <property type="entry name" value="LysR family transcriptional regulator"/>
    <property type="match status" value="1"/>
</dbReference>
<name>A0A3B0XI62_9ZZZZ</name>
<dbReference type="Gene3D" id="1.10.10.10">
    <property type="entry name" value="Winged helix-like DNA-binding domain superfamily/Winged helix DNA-binding domain"/>
    <property type="match status" value="1"/>
</dbReference>
<sequence length="298" mass="33484">MDTETLHLFAEVMRQRSFTSIAKARGVAPSSISRSISALEAEVGARLFQRTTRKIVPTEAGLLYYERINTVLEDLEVAGQLVSGASERPHGSLRITASNSFSESQLVPLMIEFNKLYPMLSLALLLCDGYTDLVEERIDVAIRVGSLDDSTYVARRLSVMTFYVVASPAYLQENGVPKKPEQISEHSCLVFPRSGFNVNWLFKQKQKIQEIAIQGKHVITQSGATKQCTLAGMGLSLLPDWLIKNEIEKGELITLFNDFEVTATDYESAVWMLYPSREYLPMKVKVFRDFLLAHYASQ</sequence>
<dbReference type="InterPro" id="IPR036388">
    <property type="entry name" value="WH-like_DNA-bd_sf"/>
</dbReference>
<gene>
    <name evidence="6" type="ORF">MNBD_GAMMA08-2337</name>
</gene>
<proteinExistence type="inferred from homology"/>
<dbReference type="InterPro" id="IPR036390">
    <property type="entry name" value="WH_DNA-bd_sf"/>
</dbReference>
<dbReference type="PANTHER" id="PTHR30537">
    <property type="entry name" value="HTH-TYPE TRANSCRIPTIONAL REGULATOR"/>
    <property type="match status" value="1"/>
</dbReference>
<dbReference type="SUPFAM" id="SSF53850">
    <property type="entry name" value="Periplasmic binding protein-like II"/>
    <property type="match status" value="1"/>
</dbReference>
<evidence type="ECO:0000259" key="5">
    <source>
        <dbReference type="PROSITE" id="PS50931"/>
    </source>
</evidence>
<protein>
    <submittedName>
        <fullName evidence="6">Transcriptional regulator, LysR family</fullName>
    </submittedName>
</protein>
<dbReference type="Pfam" id="PF00126">
    <property type="entry name" value="HTH_1"/>
    <property type="match status" value="1"/>
</dbReference>
<accession>A0A3B0XI62</accession>
<keyword evidence="4" id="KW-0804">Transcription</keyword>
<dbReference type="Gene3D" id="3.40.190.290">
    <property type="match status" value="1"/>
</dbReference>
<dbReference type="EMBL" id="UOFH01000181">
    <property type="protein sequence ID" value="VAW61339.1"/>
    <property type="molecule type" value="Genomic_DNA"/>
</dbReference>
<dbReference type="InterPro" id="IPR005119">
    <property type="entry name" value="LysR_subst-bd"/>
</dbReference>
<keyword evidence="3" id="KW-0238">DNA-binding</keyword>
<evidence type="ECO:0000313" key="6">
    <source>
        <dbReference type="EMBL" id="VAW61339.1"/>
    </source>
</evidence>
<feature type="domain" description="HTH lysR-type" evidence="5">
    <location>
        <begin position="1"/>
        <end position="58"/>
    </location>
</feature>
<dbReference type="CDD" id="cd08422">
    <property type="entry name" value="PBP2_CrgA_like"/>
    <property type="match status" value="1"/>
</dbReference>
<dbReference type="PANTHER" id="PTHR30537:SF5">
    <property type="entry name" value="HTH-TYPE TRANSCRIPTIONAL ACTIVATOR TTDR-RELATED"/>
    <property type="match status" value="1"/>
</dbReference>
<evidence type="ECO:0000256" key="3">
    <source>
        <dbReference type="ARBA" id="ARBA00023125"/>
    </source>
</evidence>
<evidence type="ECO:0000256" key="4">
    <source>
        <dbReference type="ARBA" id="ARBA00023163"/>
    </source>
</evidence>
<dbReference type="InterPro" id="IPR000847">
    <property type="entry name" value="LysR_HTH_N"/>
</dbReference>
<dbReference type="Pfam" id="PF03466">
    <property type="entry name" value="LysR_substrate"/>
    <property type="match status" value="1"/>
</dbReference>
<dbReference type="GO" id="GO:0003677">
    <property type="term" value="F:DNA binding"/>
    <property type="evidence" value="ECO:0007669"/>
    <property type="project" value="UniProtKB-KW"/>
</dbReference>
<keyword evidence="2" id="KW-0805">Transcription regulation</keyword>